<dbReference type="InterPro" id="IPR029034">
    <property type="entry name" value="Cystine-knot_cytokine"/>
</dbReference>
<dbReference type="GO" id="GO:0021556">
    <property type="term" value="P:central nervous system formation"/>
    <property type="evidence" value="ECO:0007669"/>
    <property type="project" value="TreeGrafter"/>
</dbReference>
<dbReference type="PANTHER" id="PTHR23199">
    <property type="entry name" value="NEUROTROPHIN 1-RELATED"/>
    <property type="match status" value="1"/>
</dbReference>
<dbReference type="FunFam" id="2.10.90.10:FF:000018">
    <property type="entry name" value="Spatzle 4"/>
    <property type="match status" value="1"/>
</dbReference>
<feature type="compositionally biased region" description="Polar residues" evidence="5">
    <location>
        <begin position="177"/>
        <end position="188"/>
    </location>
</feature>
<accession>A0A336M9F3</accession>
<keyword evidence="2 6" id="KW-0732">Signal</keyword>
<dbReference type="Pfam" id="PF16077">
    <property type="entry name" value="Spaetzle"/>
    <property type="match status" value="1"/>
</dbReference>
<dbReference type="OMA" id="SSCICKC"/>
<feature type="compositionally biased region" description="Polar residues" evidence="5">
    <location>
        <begin position="251"/>
        <end position="271"/>
    </location>
</feature>
<protein>
    <submittedName>
        <fullName evidence="8">CSON011800 protein</fullName>
    </submittedName>
</protein>
<evidence type="ECO:0000256" key="3">
    <source>
        <dbReference type="ARBA" id="ARBA00023157"/>
    </source>
</evidence>
<feature type="compositionally biased region" description="Acidic residues" evidence="5">
    <location>
        <begin position="280"/>
        <end position="304"/>
    </location>
</feature>
<dbReference type="GO" id="GO:0005615">
    <property type="term" value="C:extracellular space"/>
    <property type="evidence" value="ECO:0007669"/>
    <property type="project" value="UniProtKB-ARBA"/>
</dbReference>
<evidence type="ECO:0000256" key="2">
    <source>
        <dbReference type="ARBA" id="ARBA00022729"/>
    </source>
</evidence>
<dbReference type="AlphaFoldDB" id="A0A336M9F3"/>
<feature type="region of interest" description="Disordered" evidence="5">
    <location>
        <begin position="151"/>
        <end position="188"/>
    </location>
</feature>
<dbReference type="GO" id="GO:0045087">
    <property type="term" value="P:innate immune response"/>
    <property type="evidence" value="ECO:0007669"/>
    <property type="project" value="TreeGrafter"/>
</dbReference>
<evidence type="ECO:0000256" key="1">
    <source>
        <dbReference type="ARBA" id="ARBA00011748"/>
    </source>
</evidence>
<feature type="chain" id="PRO_5016312778" evidence="6">
    <location>
        <begin position="26"/>
        <end position="481"/>
    </location>
</feature>
<name>A0A336M9F3_CULSO</name>
<sequence length="481" mass="54953">MDYKKLAQILLEITTLLTVIGQISSFGYDSGGACDPNASRKGRAQIIASIPCDLSTQSYCNLPGNAYPWHAVRRFVHENQGLMKRMYGDIRQISVMKTEFDGNYLETDEFESASERYSEKRYRAMKFNKDQGLNKKNRKSDTIMEPHFRLQSTSTTTANPSTTTTTTGIKTTSRTTIEMSSTSKKPLTGHSNSKDYYLLTNNETDFEIETNKVNTGNDSASFEETESVTVITLPSNPNSISDEEEVEISSTTNKMTLNSEIQNTTEGNHLSNPEPYLGSESEESDEHEDENDTLVTSDEDEEDVTPTVKGQLFQDTVEKEVIKPNINMRGVNACPVKEEVVAPFWANNTRGETLALLNLYPFEQYVHWEKCTNEHKQMFCRDGCRCEQQFSLHRLLAYDPHNECRGIFSDWFKFPSCCICKCYDIPFDYRVTSRSPRSITEKKKSPLDEAEANLHQAIYEHSANEFYRPKEFNVFDEEEFD</sequence>
<dbReference type="InterPro" id="IPR032104">
    <property type="entry name" value="Spaetzle"/>
</dbReference>
<dbReference type="GO" id="GO:0008083">
    <property type="term" value="F:growth factor activity"/>
    <property type="evidence" value="ECO:0007669"/>
    <property type="project" value="TreeGrafter"/>
</dbReference>
<proteinExistence type="predicted"/>
<evidence type="ECO:0000256" key="5">
    <source>
        <dbReference type="SAM" id="MobiDB-lite"/>
    </source>
</evidence>
<gene>
    <name evidence="8" type="primary">CSON011800</name>
</gene>
<feature type="region of interest" description="Disordered" evidence="5">
    <location>
        <begin position="233"/>
        <end position="309"/>
    </location>
</feature>
<reference evidence="8" key="1">
    <citation type="submission" date="2018-07" db="EMBL/GenBank/DDBJ databases">
        <authorList>
            <person name="Quirk P.G."/>
            <person name="Krulwich T.A."/>
        </authorList>
    </citation>
    <scope>NUCLEOTIDE SEQUENCE</scope>
</reference>
<evidence type="ECO:0000256" key="6">
    <source>
        <dbReference type="SAM" id="SignalP"/>
    </source>
</evidence>
<organism evidence="8">
    <name type="scientific">Culicoides sonorensis</name>
    <name type="common">Biting midge</name>
    <dbReference type="NCBI Taxonomy" id="179676"/>
    <lineage>
        <taxon>Eukaryota</taxon>
        <taxon>Metazoa</taxon>
        <taxon>Ecdysozoa</taxon>
        <taxon>Arthropoda</taxon>
        <taxon>Hexapoda</taxon>
        <taxon>Insecta</taxon>
        <taxon>Pterygota</taxon>
        <taxon>Neoptera</taxon>
        <taxon>Endopterygota</taxon>
        <taxon>Diptera</taxon>
        <taxon>Nematocera</taxon>
        <taxon>Chironomoidea</taxon>
        <taxon>Ceratopogonidae</taxon>
        <taxon>Ceratopogoninae</taxon>
        <taxon>Culicoides</taxon>
        <taxon>Monoculicoides</taxon>
    </lineage>
</organism>
<feature type="signal peptide" evidence="6">
    <location>
        <begin position="1"/>
        <end position="25"/>
    </location>
</feature>
<dbReference type="Gene3D" id="2.10.90.10">
    <property type="entry name" value="Cystine-knot cytokines"/>
    <property type="match status" value="1"/>
</dbReference>
<evidence type="ECO:0000256" key="4">
    <source>
        <dbReference type="ARBA" id="ARBA00023180"/>
    </source>
</evidence>
<keyword evidence="3" id="KW-1015">Disulfide bond</keyword>
<dbReference type="GO" id="GO:0005121">
    <property type="term" value="F:Toll binding"/>
    <property type="evidence" value="ECO:0007669"/>
    <property type="project" value="TreeGrafter"/>
</dbReference>
<dbReference type="SUPFAM" id="SSF57501">
    <property type="entry name" value="Cystine-knot cytokines"/>
    <property type="match status" value="1"/>
</dbReference>
<dbReference type="EMBL" id="UFQT01000527">
    <property type="protein sequence ID" value="SSX25007.1"/>
    <property type="molecule type" value="Genomic_DNA"/>
</dbReference>
<evidence type="ECO:0000313" key="8">
    <source>
        <dbReference type="EMBL" id="SSX25007.1"/>
    </source>
</evidence>
<dbReference type="PANTHER" id="PTHR23199:SF5">
    <property type="entry name" value="PROTEIN SPAETZLE 4"/>
    <property type="match status" value="1"/>
</dbReference>
<comment type="subunit">
    <text evidence="1">Homodimer; disulfide-linked.</text>
</comment>
<evidence type="ECO:0000259" key="7">
    <source>
        <dbReference type="Pfam" id="PF16077"/>
    </source>
</evidence>
<feature type="domain" description="Spaetzle" evidence="7">
    <location>
        <begin position="332"/>
        <end position="422"/>
    </location>
</feature>
<feature type="compositionally biased region" description="Low complexity" evidence="5">
    <location>
        <begin position="152"/>
        <end position="176"/>
    </location>
</feature>
<dbReference type="InterPro" id="IPR052444">
    <property type="entry name" value="Spz/Toll_ligand-like"/>
</dbReference>
<keyword evidence="4" id="KW-0325">Glycoprotein</keyword>
<dbReference type="VEuPathDB" id="VectorBase:CSON011800"/>